<comment type="caution">
    <text evidence="8">The sequence shown here is derived from an EMBL/GenBank/DDBJ whole genome shotgun (WGS) entry which is preliminary data.</text>
</comment>
<dbReference type="GO" id="GO:0043165">
    <property type="term" value="P:Gram-negative-bacterium-type cell outer membrane assembly"/>
    <property type="evidence" value="ECO:0007669"/>
    <property type="project" value="UniProtKB-UniRule"/>
</dbReference>
<evidence type="ECO:0000313" key="9">
    <source>
        <dbReference type="Proteomes" id="UP000554144"/>
    </source>
</evidence>
<dbReference type="GO" id="GO:0015920">
    <property type="term" value="P:lipopolysaccharide transport"/>
    <property type="evidence" value="ECO:0007669"/>
    <property type="project" value="TreeGrafter"/>
</dbReference>
<evidence type="ECO:0000256" key="1">
    <source>
        <dbReference type="ARBA" id="ARBA00022729"/>
    </source>
</evidence>
<dbReference type="EMBL" id="JACCEV010000002">
    <property type="protein sequence ID" value="NYT85581.1"/>
    <property type="molecule type" value="Genomic_DNA"/>
</dbReference>
<dbReference type="InterPro" id="IPR007485">
    <property type="entry name" value="LPS_assembly_LptE"/>
</dbReference>
<comment type="subunit">
    <text evidence="6">Component of the lipopolysaccharide transport and assembly complex. Interacts with LptD.</text>
</comment>
<evidence type="ECO:0000256" key="7">
    <source>
        <dbReference type="SAM" id="MobiDB-lite"/>
    </source>
</evidence>
<dbReference type="GO" id="GO:0009279">
    <property type="term" value="C:cell outer membrane"/>
    <property type="evidence" value="ECO:0007669"/>
    <property type="project" value="UniProtKB-SubCell"/>
</dbReference>
<dbReference type="PANTHER" id="PTHR38098">
    <property type="entry name" value="LPS-ASSEMBLY LIPOPROTEIN LPTE"/>
    <property type="match status" value="1"/>
</dbReference>
<comment type="subcellular location">
    <subcellularLocation>
        <location evidence="6">Cell outer membrane</location>
        <topology evidence="6">Lipid-anchor</topology>
    </subcellularLocation>
</comment>
<feature type="compositionally biased region" description="Polar residues" evidence="7">
    <location>
        <begin position="200"/>
        <end position="209"/>
    </location>
</feature>
<dbReference type="Gene3D" id="3.30.160.150">
    <property type="entry name" value="Lipoprotein like domain"/>
    <property type="match status" value="1"/>
</dbReference>
<comment type="similarity">
    <text evidence="6">Belongs to the LptE lipoprotein family.</text>
</comment>
<dbReference type="GO" id="GO:1990351">
    <property type="term" value="C:transporter complex"/>
    <property type="evidence" value="ECO:0007669"/>
    <property type="project" value="TreeGrafter"/>
</dbReference>
<dbReference type="Proteomes" id="UP000554144">
    <property type="component" value="Unassembled WGS sequence"/>
</dbReference>
<keyword evidence="4 6" id="KW-0998">Cell outer membrane</keyword>
<gene>
    <name evidence="6" type="primary">lptE</name>
    <name evidence="8" type="ORF">H0A62_08195</name>
</gene>
<feature type="compositionally biased region" description="Polar residues" evidence="7">
    <location>
        <begin position="219"/>
        <end position="230"/>
    </location>
</feature>
<feature type="region of interest" description="Disordered" evidence="7">
    <location>
        <begin position="189"/>
        <end position="230"/>
    </location>
</feature>
<keyword evidence="2 6" id="KW-0472">Membrane</keyword>
<organism evidence="8 9">
    <name type="scientific">Pollutimonas harenae</name>
    <dbReference type="NCBI Taxonomy" id="657015"/>
    <lineage>
        <taxon>Bacteria</taxon>
        <taxon>Pseudomonadati</taxon>
        <taxon>Pseudomonadota</taxon>
        <taxon>Betaproteobacteria</taxon>
        <taxon>Burkholderiales</taxon>
        <taxon>Alcaligenaceae</taxon>
        <taxon>Pollutimonas</taxon>
    </lineage>
</organism>
<dbReference type="GO" id="GO:0001530">
    <property type="term" value="F:lipopolysaccharide binding"/>
    <property type="evidence" value="ECO:0007669"/>
    <property type="project" value="TreeGrafter"/>
</dbReference>
<keyword evidence="3 6" id="KW-0564">Palmitate</keyword>
<sequence>MHISMTKLAPSALAPQYCWRGLVCIALCLVLTACGFRLKGVSPLPFDTLYTNINENSEFGSNLLRAIAASSPGIRFVDTPADAEARLTQLQNNRSLRELSINAEGQVEEYELNLVFTFQLTDNQGRIVLPPTVLRSTRELPYDPTVVQAKEGEITMVFREMQQSLVSQIVRRLSSPEVNTAFENAESLPVDESLLAPPAESTTDATTSVPKMGPMSPRSAPQINLDGSSY</sequence>
<dbReference type="PANTHER" id="PTHR38098:SF1">
    <property type="entry name" value="LPS-ASSEMBLY LIPOPROTEIN LPTE"/>
    <property type="match status" value="1"/>
</dbReference>
<keyword evidence="1 6" id="KW-0732">Signal</keyword>
<evidence type="ECO:0000256" key="4">
    <source>
        <dbReference type="ARBA" id="ARBA00023237"/>
    </source>
</evidence>
<protein>
    <recommendedName>
        <fullName evidence="6">LPS-assembly lipoprotein LptE</fullName>
    </recommendedName>
</protein>
<evidence type="ECO:0000256" key="6">
    <source>
        <dbReference type="HAMAP-Rule" id="MF_01186"/>
    </source>
</evidence>
<evidence type="ECO:0000313" key="8">
    <source>
        <dbReference type="EMBL" id="NYT85581.1"/>
    </source>
</evidence>
<evidence type="ECO:0000256" key="5">
    <source>
        <dbReference type="ARBA" id="ARBA00023288"/>
    </source>
</evidence>
<dbReference type="HAMAP" id="MF_01186">
    <property type="entry name" value="LPS_assembly_LptE"/>
    <property type="match status" value="1"/>
</dbReference>
<name>A0A853GTM3_9BURK</name>
<proteinExistence type="inferred from homology"/>
<comment type="function">
    <text evidence="6">Together with LptD, is involved in the assembly of lipopolysaccharide (LPS) at the surface of the outer membrane. Required for the proper assembly of LptD. Binds LPS and may serve as the LPS recognition site at the outer membrane.</text>
</comment>
<dbReference type="AlphaFoldDB" id="A0A853GTM3"/>
<dbReference type="OrthoDB" id="5298094at2"/>
<reference evidence="8 9" key="1">
    <citation type="submission" date="2020-07" db="EMBL/GenBank/DDBJ databases">
        <title>Taxonomic revisions and descriptions of new bacterial species based on genomic comparisons in the high-G+C-content subgroup of the family Alcaligenaceae.</title>
        <authorList>
            <person name="Szabo A."/>
            <person name="Felfoldi T."/>
        </authorList>
    </citation>
    <scope>NUCLEOTIDE SEQUENCE [LARGE SCALE GENOMIC DNA]</scope>
    <source>
        <strain evidence="8 9">DSM 25667</strain>
    </source>
</reference>
<dbReference type="PROSITE" id="PS51257">
    <property type="entry name" value="PROKAR_LIPOPROTEIN"/>
    <property type="match status" value="1"/>
</dbReference>
<dbReference type="Pfam" id="PF04390">
    <property type="entry name" value="LptE"/>
    <property type="match status" value="1"/>
</dbReference>
<evidence type="ECO:0000256" key="2">
    <source>
        <dbReference type="ARBA" id="ARBA00023136"/>
    </source>
</evidence>
<evidence type="ECO:0000256" key="3">
    <source>
        <dbReference type="ARBA" id="ARBA00023139"/>
    </source>
</evidence>
<keyword evidence="9" id="KW-1185">Reference proteome</keyword>
<keyword evidence="5 6" id="KW-0449">Lipoprotein</keyword>
<accession>A0A853GTM3</accession>